<evidence type="ECO:0000256" key="3">
    <source>
        <dbReference type="ARBA" id="ARBA00022670"/>
    </source>
</evidence>
<name>A0A6M0CLK5_9FLAO</name>
<dbReference type="Pfam" id="PF01435">
    <property type="entry name" value="Peptidase_M48"/>
    <property type="match status" value="1"/>
</dbReference>
<evidence type="ECO:0000256" key="8">
    <source>
        <dbReference type="ARBA" id="ARBA00022989"/>
    </source>
</evidence>
<dbReference type="Gene3D" id="3.30.2010.10">
    <property type="entry name" value="Metalloproteases ('zincins'), catalytic domain"/>
    <property type="match status" value="1"/>
</dbReference>
<evidence type="ECO:0000256" key="4">
    <source>
        <dbReference type="ARBA" id="ARBA00022692"/>
    </source>
</evidence>
<comment type="cofactor">
    <cofactor evidence="11">
        <name>Zn(2+)</name>
        <dbReference type="ChEBI" id="CHEBI:29105"/>
    </cofactor>
    <text evidence="11">Binds 1 zinc ion per subunit.</text>
</comment>
<accession>A0A6M0CLK5</accession>
<dbReference type="GO" id="GO:0004222">
    <property type="term" value="F:metalloendopeptidase activity"/>
    <property type="evidence" value="ECO:0007669"/>
    <property type="project" value="InterPro"/>
</dbReference>
<organism evidence="13 14">
    <name type="scientific">Spongiivirga citrea</name>
    <dbReference type="NCBI Taxonomy" id="1481457"/>
    <lineage>
        <taxon>Bacteria</taxon>
        <taxon>Pseudomonadati</taxon>
        <taxon>Bacteroidota</taxon>
        <taxon>Flavobacteriia</taxon>
        <taxon>Flavobacteriales</taxon>
        <taxon>Flavobacteriaceae</taxon>
        <taxon>Spongiivirga</taxon>
    </lineage>
</organism>
<comment type="subcellular location">
    <subcellularLocation>
        <location evidence="1">Cell membrane</location>
        <topology evidence="1">Multi-pass membrane protein</topology>
    </subcellularLocation>
</comment>
<keyword evidence="8" id="KW-1133">Transmembrane helix</keyword>
<sequence length="252" mass="28349">MISQGLLIGLIKGTGVRVTEKQFPDLHKVIVKQCKALEIRNVPKTYIIESAILNAFATRFAGSNYMILFSELAELILSEDTEKDVVDFVVAHELGHIKRNHITRRLLVYPSMFVPFLPQAYSRACEYTCDSIGCALSPTGAVQGLKMLAAGKKLSKKLNVKAYSEQTQRDEAGFWTWFSEKLSTHPHLSKRITVEMLKADFVATASGKTTYFEEKEKPKTKVSTKESIDDIKKALKPDDFKSDDHDKYLPKG</sequence>
<protein>
    <submittedName>
        <fullName evidence="13">M48 family metalloprotease</fullName>
    </submittedName>
</protein>
<gene>
    <name evidence="13" type="ORF">GWK10_05870</name>
</gene>
<comment type="caution">
    <text evidence="13">The sequence shown here is derived from an EMBL/GenBank/DDBJ whole genome shotgun (WGS) entry which is preliminary data.</text>
</comment>
<keyword evidence="3 11" id="KW-0645">Protease</keyword>
<dbReference type="CDD" id="cd07325">
    <property type="entry name" value="M48_Ste24p_like"/>
    <property type="match status" value="1"/>
</dbReference>
<evidence type="ECO:0000256" key="5">
    <source>
        <dbReference type="ARBA" id="ARBA00022723"/>
    </source>
</evidence>
<keyword evidence="14" id="KW-1185">Reference proteome</keyword>
<dbReference type="AlphaFoldDB" id="A0A6M0CLK5"/>
<dbReference type="GO" id="GO:0005886">
    <property type="term" value="C:plasma membrane"/>
    <property type="evidence" value="ECO:0007669"/>
    <property type="project" value="UniProtKB-SubCell"/>
</dbReference>
<evidence type="ECO:0000256" key="7">
    <source>
        <dbReference type="ARBA" id="ARBA00022833"/>
    </source>
</evidence>
<evidence type="ECO:0000259" key="12">
    <source>
        <dbReference type="Pfam" id="PF01435"/>
    </source>
</evidence>
<keyword evidence="6 11" id="KW-0378">Hydrolase</keyword>
<keyword evidence="7 11" id="KW-0862">Zinc</keyword>
<evidence type="ECO:0000256" key="11">
    <source>
        <dbReference type="RuleBase" id="RU003983"/>
    </source>
</evidence>
<keyword evidence="2" id="KW-1003">Cell membrane</keyword>
<evidence type="ECO:0000256" key="9">
    <source>
        <dbReference type="ARBA" id="ARBA00023049"/>
    </source>
</evidence>
<dbReference type="InterPro" id="IPR050083">
    <property type="entry name" value="HtpX_protease"/>
</dbReference>
<evidence type="ECO:0000313" key="14">
    <source>
        <dbReference type="Proteomes" id="UP000474296"/>
    </source>
</evidence>
<evidence type="ECO:0000256" key="6">
    <source>
        <dbReference type="ARBA" id="ARBA00022801"/>
    </source>
</evidence>
<dbReference type="GO" id="GO:0006508">
    <property type="term" value="P:proteolysis"/>
    <property type="evidence" value="ECO:0007669"/>
    <property type="project" value="UniProtKB-KW"/>
</dbReference>
<evidence type="ECO:0000256" key="1">
    <source>
        <dbReference type="ARBA" id="ARBA00004651"/>
    </source>
</evidence>
<evidence type="ECO:0000256" key="10">
    <source>
        <dbReference type="ARBA" id="ARBA00023136"/>
    </source>
</evidence>
<dbReference type="PANTHER" id="PTHR43221:SF1">
    <property type="entry name" value="PROTEASE HTPX"/>
    <property type="match status" value="1"/>
</dbReference>
<dbReference type="EMBL" id="JAABOQ010000002">
    <property type="protein sequence ID" value="NER16729.1"/>
    <property type="molecule type" value="Genomic_DNA"/>
</dbReference>
<dbReference type="GO" id="GO:0046872">
    <property type="term" value="F:metal ion binding"/>
    <property type="evidence" value="ECO:0007669"/>
    <property type="project" value="UniProtKB-KW"/>
</dbReference>
<dbReference type="Proteomes" id="UP000474296">
    <property type="component" value="Unassembled WGS sequence"/>
</dbReference>
<comment type="similarity">
    <text evidence="11">Belongs to the peptidase M48 family.</text>
</comment>
<dbReference type="PANTHER" id="PTHR43221">
    <property type="entry name" value="PROTEASE HTPX"/>
    <property type="match status" value="1"/>
</dbReference>
<keyword evidence="4" id="KW-0812">Transmembrane</keyword>
<feature type="domain" description="Peptidase M48" evidence="12">
    <location>
        <begin position="21"/>
        <end position="108"/>
    </location>
</feature>
<dbReference type="InterPro" id="IPR001915">
    <property type="entry name" value="Peptidase_M48"/>
</dbReference>
<evidence type="ECO:0000256" key="2">
    <source>
        <dbReference type="ARBA" id="ARBA00022475"/>
    </source>
</evidence>
<proteinExistence type="inferred from homology"/>
<evidence type="ECO:0000313" key="13">
    <source>
        <dbReference type="EMBL" id="NER16729.1"/>
    </source>
</evidence>
<keyword evidence="10" id="KW-0472">Membrane</keyword>
<dbReference type="RefSeq" id="WP_164030173.1">
    <property type="nucleotide sequence ID" value="NZ_JAABOQ010000002.1"/>
</dbReference>
<keyword evidence="5" id="KW-0479">Metal-binding</keyword>
<keyword evidence="9 11" id="KW-0482">Metalloprotease</keyword>
<reference evidence="13 14" key="1">
    <citation type="submission" date="2020-01" db="EMBL/GenBank/DDBJ databases">
        <title>Spongiivirga citrea KCTC 32990T.</title>
        <authorList>
            <person name="Wang G."/>
        </authorList>
    </citation>
    <scope>NUCLEOTIDE SEQUENCE [LARGE SCALE GENOMIC DNA]</scope>
    <source>
        <strain evidence="13 14">KCTC 32990</strain>
    </source>
</reference>